<gene>
    <name evidence="1" type="ORF">M7I_1060</name>
</gene>
<dbReference type="Gene3D" id="1.25.40.10">
    <property type="entry name" value="Tetratricopeptide repeat domain"/>
    <property type="match status" value="1"/>
</dbReference>
<dbReference type="InParanoid" id="H0EF22"/>
<accession>H0EF22</accession>
<dbReference type="EMBL" id="AGUE01000016">
    <property type="protein sequence ID" value="EHL03085.1"/>
    <property type="molecule type" value="Genomic_DNA"/>
</dbReference>
<organism evidence="1 2">
    <name type="scientific">Glarea lozoyensis (strain ATCC 74030 / MF5533)</name>
    <dbReference type="NCBI Taxonomy" id="1104152"/>
    <lineage>
        <taxon>Eukaryota</taxon>
        <taxon>Fungi</taxon>
        <taxon>Dikarya</taxon>
        <taxon>Ascomycota</taxon>
        <taxon>Pezizomycotina</taxon>
        <taxon>Leotiomycetes</taxon>
        <taxon>Helotiales</taxon>
        <taxon>Helotiaceae</taxon>
        <taxon>Glarea</taxon>
    </lineage>
</organism>
<dbReference type="AlphaFoldDB" id="H0EF22"/>
<evidence type="ECO:0000313" key="2">
    <source>
        <dbReference type="Proteomes" id="UP000005446"/>
    </source>
</evidence>
<reference evidence="1 2" key="1">
    <citation type="journal article" date="2012" name="Eukaryot. Cell">
        <title>Genome sequence of the fungus Glarea lozoyensis: the first genome sequence of a species from the Helotiaceae family.</title>
        <authorList>
            <person name="Youssar L."/>
            <person name="Gruening B.A."/>
            <person name="Erxleben A."/>
            <person name="Guenther S."/>
            <person name="Huettel W."/>
        </authorList>
    </citation>
    <scope>NUCLEOTIDE SEQUENCE [LARGE SCALE GENOMIC DNA]</scope>
    <source>
        <strain evidence="2">ATCC 74030 / MF5533</strain>
    </source>
</reference>
<keyword evidence="2" id="KW-1185">Reference proteome</keyword>
<sequence length="179" mass="20693">MIEAVNEKHSVTVQSDFRETLEHNNTAILEAAEVIGYAKKAMGQPREALKHLEKCLEVRVQTRVGHPTLQEIELVEQLTDLYNELKRSKKARSMAERRVEIYSQIYGPDDRATVAAKVAFEETRHNSEKAKLLQEEIVAIYMHKGGLGREDTVRAIKYLRRIEFGIKNLLIFDHFQYVI</sequence>
<evidence type="ECO:0008006" key="3">
    <source>
        <dbReference type="Google" id="ProtNLM"/>
    </source>
</evidence>
<dbReference type="HOGENOM" id="CLU_1503595_0_0_1"/>
<dbReference type="Proteomes" id="UP000005446">
    <property type="component" value="Unassembled WGS sequence"/>
</dbReference>
<dbReference type="InterPro" id="IPR011990">
    <property type="entry name" value="TPR-like_helical_dom_sf"/>
</dbReference>
<proteinExistence type="predicted"/>
<evidence type="ECO:0000313" key="1">
    <source>
        <dbReference type="EMBL" id="EHL03085.1"/>
    </source>
</evidence>
<dbReference type="SUPFAM" id="SSF48452">
    <property type="entry name" value="TPR-like"/>
    <property type="match status" value="1"/>
</dbReference>
<comment type="caution">
    <text evidence="1">The sequence shown here is derived from an EMBL/GenBank/DDBJ whole genome shotgun (WGS) entry which is preliminary data.</text>
</comment>
<name>H0EF22_GLAL7</name>
<protein>
    <recommendedName>
        <fullName evidence="3">Kinesin light chain</fullName>
    </recommendedName>
</protein>